<dbReference type="Proteomes" id="UP000319257">
    <property type="component" value="Unassembled WGS sequence"/>
</dbReference>
<dbReference type="RefSeq" id="XP_030989308.1">
    <property type="nucleotide sequence ID" value="XM_031133343.1"/>
</dbReference>
<comment type="caution">
    <text evidence="3">The sequence shown here is derived from an EMBL/GenBank/DDBJ whole genome shotgun (WGS) entry which is preliminary data.</text>
</comment>
<dbReference type="InterPro" id="IPR051678">
    <property type="entry name" value="AGP_Transferase"/>
</dbReference>
<dbReference type="InterPro" id="IPR002575">
    <property type="entry name" value="Aminoglycoside_PTrfase"/>
</dbReference>
<gene>
    <name evidence="3" type="ORF">E0L32_010696</name>
</gene>
<protein>
    <recommendedName>
        <fullName evidence="2">Aminoglycoside phosphotransferase domain-containing protein</fullName>
    </recommendedName>
</protein>
<evidence type="ECO:0000259" key="2">
    <source>
        <dbReference type="Pfam" id="PF01636"/>
    </source>
</evidence>
<reference evidence="3 4" key="1">
    <citation type="submission" date="2019-06" db="EMBL/GenBank/DDBJ databases">
        <title>Draft genome sequence of the filamentous fungus Phialemoniopsis curvata isolated from diesel fuel.</title>
        <authorList>
            <person name="Varaljay V.A."/>
            <person name="Lyon W.J."/>
            <person name="Crouch A.L."/>
            <person name="Drake C.E."/>
            <person name="Hollomon J.M."/>
            <person name="Nadeau L.J."/>
            <person name="Nunn H.S."/>
            <person name="Stevenson B.S."/>
            <person name="Bojanowski C.L."/>
            <person name="Crookes-Goodson W.J."/>
        </authorList>
    </citation>
    <scope>NUCLEOTIDE SEQUENCE [LARGE SCALE GENOMIC DNA]</scope>
    <source>
        <strain evidence="3 4">D216</strain>
    </source>
</reference>
<keyword evidence="4" id="KW-1185">Reference proteome</keyword>
<feature type="domain" description="Aminoglycoside phosphotransferase" evidence="2">
    <location>
        <begin position="84"/>
        <end position="213"/>
    </location>
</feature>
<feature type="compositionally biased region" description="Pro residues" evidence="1">
    <location>
        <begin position="1"/>
        <end position="20"/>
    </location>
</feature>
<dbReference type="PANTHER" id="PTHR21310:SF13">
    <property type="entry name" value="AMINOGLYCOSIDE PHOSPHOTRANSFERASE DOMAIN-CONTAINING PROTEIN"/>
    <property type="match status" value="1"/>
</dbReference>
<dbReference type="InParanoid" id="A0A507AKQ1"/>
<sequence length="562" mass="62932">MSDTQQPPPLAMSGSRPPPADYDMTGLQRAKMIWEGNFCGPLAEWPADQPKIENIKAVLAPCLRQLSGYPPDKHITNLDECLDVTFFAQGAWNKVFLVLDKTATPVRELIFRVSLPVYPWYKTEAEVATLKFVTAHTAIPAPHVYAYDSSADNPIGYEWILMQRMPGVPYDSVQDGISQADNLAMARELAGWADQLSRHRFDSVGSLYTHRNNNNCVNDGDGATATMEHENTLPNGLNIGRPILQQFMSDWRHSYRHWRGPFRDLHSYIRSLLDCQANELLDPRQRIRYAIDIRRNQLLDVKGSKNNGQDNVASAQFDEQVQQLEAKYKDLVSSSTAADDSAVDFETCRYQYAVPRYWGYMTPTNNDAFARQVLLTRLGALVDTLPDAELGKEDAVLHHWDMSGTNILVDPLPPHRVTALVDWEQLHTVPLALVGSRYPAVMQRGLAGLPDMEAAPAPEEWQLLGDEWDKQQMREEFDQELRRLESPWARVALDSVDEVPRPPAAGAQDFCPWCGQVHEISPHGIAMDIVGLAQGRGECCCGALEKLEKAVAEEGQGKADGN</sequence>
<dbReference type="PANTHER" id="PTHR21310">
    <property type="entry name" value="AMINOGLYCOSIDE PHOSPHOTRANSFERASE-RELATED-RELATED"/>
    <property type="match status" value="1"/>
</dbReference>
<organism evidence="3 4">
    <name type="scientific">Thyridium curvatum</name>
    <dbReference type="NCBI Taxonomy" id="1093900"/>
    <lineage>
        <taxon>Eukaryota</taxon>
        <taxon>Fungi</taxon>
        <taxon>Dikarya</taxon>
        <taxon>Ascomycota</taxon>
        <taxon>Pezizomycotina</taxon>
        <taxon>Sordariomycetes</taxon>
        <taxon>Sordariomycetidae</taxon>
        <taxon>Thyridiales</taxon>
        <taxon>Thyridiaceae</taxon>
        <taxon>Thyridium</taxon>
    </lineage>
</organism>
<evidence type="ECO:0000313" key="3">
    <source>
        <dbReference type="EMBL" id="TPX07597.1"/>
    </source>
</evidence>
<evidence type="ECO:0000256" key="1">
    <source>
        <dbReference type="SAM" id="MobiDB-lite"/>
    </source>
</evidence>
<evidence type="ECO:0000313" key="4">
    <source>
        <dbReference type="Proteomes" id="UP000319257"/>
    </source>
</evidence>
<dbReference type="Pfam" id="PF01636">
    <property type="entry name" value="APH"/>
    <property type="match status" value="1"/>
</dbReference>
<dbReference type="AlphaFoldDB" id="A0A507AKQ1"/>
<proteinExistence type="predicted"/>
<dbReference type="InterPro" id="IPR011009">
    <property type="entry name" value="Kinase-like_dom_sf"/>
</dbReference>
<dbReference type="EMBL" id="SKBQ01000089">
    <property type="protein sequence ID" value="TPX07597.1"/>
    <property type="molecule type" value="Genomic_DNA"/>
</dbReference>
<feature type="region of interest" description="Disordered" evidence="1">
    <location>
        <begin position="1"/>
        <end position="21"/>
    </location>
</feature>
<accession>A0A507AKQ1</accession>
<name>A0A507AKQ1_9PEZI</name>
<dbReference type="STRING" id="1093900.A0A507AKQ1"/>
<dbReference type="GeneID" id="41978143"/>
<dbReference type="SUPFAM" id="SSF56112">
    <property type="entry name" value="Protein kinase-like (PK-like)"/>
    <property type="match status" value="1"/>
</dbReference>
<dbReference type="OrthoDB" id="2906425at2759"/>